<dbReference type="PROSITE" id="PS50033">
    <property type="entry name" value="UBX"/>
    <property type="match status" value="1"/>
</dbReference>
<protein>
    <recommendedName>
        <fullName evidence="2">UBX domain-containing protein</fullName>
    </recommendedName>
</protein>
<dbReference type="PANTHER" id="PTHR46467:SF1">
    <property type="entry name" value="TETHER CONTAINING UBX DOMAIN FOR GLUT4"/>
    <property type="match status" value="1"/>
</dbReference>
<dbReference type="AlphaFoldDB" id="A0AAW0YRA9"/>
<dbReference type="Pfam" id="PF00789">
    <property type="entry name" value="UBX"/>
    <property type="match status" value="1"/>
</dbReference>
<feature type="region of interest" description="Disordered" evidence="1">
    <location>
        <begin position="1"/>
        <end position="24"/>
    </location>
</feature>
<dbReference type="GO" id="GO:0005737">
    <property type="term" value="C:cytoplasm"/>
    <property type="evidence" value="ECO:0007669"/>
    <property type="project" value="TreeGrafter"/>
</dbReference>
<keyword evidence="4" id="KW-1185">Reference proteome</keyword>
<feature type="region of interest" description="Disordered" evidence="1">
    <location>
        <begin position="169"/>
        <end position="201"/>
    </location>
</feature>
<reference evidence="3 4" key="1">
    <citation type="journal article" date="2024" name="bioRxiv">
        <title>Comparative genomics of Cryptococcus and Kwoniella reveals pathogenesis evolution and contrasting karyotype dynamics via intercentromeric recombination or chromosome fusion.</title>
        <authorList>
            <person name="Coelho M.A."/>
            <person name="David-Palma M."/>
            <person name="Shea T."/>
            <person name="Bowers K."/>
            <person name="McGinley-Smith S."/>
            <person name="Mohammad A.W."/>
            <person name="Gnirke A."/>
            <person name="Yurkov A.M."/>
            <person name="Nowrousian M."/>
            <person name="Sun S."/>
            <person name="Cuomo C.A."/>
            <person name="Heitman J."/>
        </authorList>
    </citation>
    <scope>NUCLEOTIDE SEQUENCE [LARGE SCALE GENOMIC DNA]</scope>
    <source>
        <strain evidence="3 4">CBS 13917</strain>
    </source>
</reference>
<evidence type="ECO:0000256" key="1">
    <source>
        <dbReference type="SAM" id="MobiDB-lite"/>
    </source>
</evidence>
<proteinExistence type="predicted"/>
<feature type="domain" description="UBX" evidence="2">
    <location>
        <begin position="118"/>
        <end position="167"/>
    </location>
</feature>
<feature type="compositionally biased region" description="Polar residues" evidence="1">
    <location>
        <begin position="1"/>
        <end position="14"/>
    </location>
</feature>
<feature type="region of interest" description="Disordered" evidence="1">
    <location>
        <begin position="251"/>
        <end position="308"/>
    </location>
</feature>
<dbReference type="PANTHER" id="PTHR46467">
    <property type="entry name" value="TETHER CONTAINING UBX DOMAIN FOR GLUT4"/>
    <property type="match status" value="1"/>
</dbReference>
<dbReference type="GO" id="GO:0005634">
    <property type="term" value="C:nucleus"/>
    <property type="evidence" value="ECO:0007669"/>
    <property type="project" value="TreeGrafter"/>
</dbReference>
<evidence type="ECO:0000259" key="2">
    <source>
        <dbReference type="PROSITE" id="PS50033"/>
    </source>
</evidence>
<dbReference type="RefSeq" id="XP_066803114.1">
    <property type="nucleotide sequence ID" value="XM_066946722.1"/>
</dbReference>
<evidence type="ECO:0000313" key="3">
    <source>
        <dbReference type="EMBL" id="KAK8854876.1"/>
    </source>
</evidence>
<dbReference type="EMBL" id="JBCAWK010000006">
    <property type="protein sequence ID" value="KAK8854876.1"/>
    <property type="molecule type" value="Genomic_DNA"/>
</dbReference>
<dbReference type="Proteomes" id="UP001388673">
    <property type="component" value="Unassembled WGS sequence"/>
</dbReference>
<dbReference type="GO" id="GO:0012506">
    <property type="term" value="C:vesicle membrane"/>
    <property type="evidence" value="ECO:0007669"/>
    <property type="project" value="TreeGrafter"/>
</dbReference>
<dbReference type="GeneID" id="92180873"/>
<accession>A0AAW0YRA9</accession>
<dbReference type="InterPro" id="IPR029071">
    <property type="entry name" value="Ubiquitin-like_domsf"/>
</dbReference>
<gene>
    <name evidence="3" type="ORF">IAR55_003615</name>
</gene>
<dbReference type="SUPFAM" id="SSF54236">
    <property type="entry name" value="Ubiquitin-like"/>
    <property type="match status" value="1"/>
</dbReference>
<dbReference type="KEGG" id="kne:92180873"/>
<sequence>MAESQSSDLVTNHHTTLESEPTELKDVVLQGGVGEGEGQGHGQDIKVYNPAEASTSSLTEGGGDGDFLPESFFEPTLSDVQAHHASVLARSKRLNEAPLLTSKYREAEKGEKERMKREKWPNTTIRIKFTDGTMIQSVFPSTSPIQPVYAFVRSALAEEAKTKGFILWQPPRNQYPEKPPPPIQPKKPHPNPAHKTSIIPPANYGLVRGSAVQGLQGGTGGSESLYELGLVPQSVLMIKWDEDDLNASGYPAPIRDELKQKSEPLPPTVPKEREATSSKNAGGPSTGGAKSGEKKIPKWLQKGLMKKK</sequence>
<comment type="caution">
    <text evidence="3">The sequence shown here is derived from an EMBL/GenBank/DDBJ whole genome shotgun (WGS) entry which is preliminary data.</text>
</comment>
<name>A0AAW0YRA9_9TREE</name>
<dbReference type="Gene3D" id="3.10.20.90">
    <property type="entry name" value="Phosphatidylinositol 3-kinase Catalytic Subunit, Chain A, domain 1"/>
    <property type="match status" value="1"/>
</dbReference>
<organism evidence="3 4">
    <name type="scientific">Kwoniella newhampshirensis</name>
    <dbReference type="NCBI Taxonomy" id="1651941"/>
    <lineage>
        <taxon>Eukaryota</taxon>
        <taxon>Fungi</taxon>
        <taxon>Dikarya</taxon>
        <taxon>Basidiomycota</taxon>
        <taxon>Agaricomycotina</taxon>
        <taxon>Tremellomycetes</taxon>
        <taxon>Tremellales</taxon>
        <taxon>Cryptococcaceae</taxon>
        <taxon>Kwoniella</taxon>
    </lineage>
</organism>
<dbReference type="GO" id="GO:0006886">
    <property type="term" value="P:intracellular protein transport"/>
    <property type="evidence" value="ECO:0007669"/>
    <property type="project" value="TreeGrafter"/>
</dbReference>
<evidence type="ECO:0000313" key="4">
    <source>
        <dbReference type="Proteomes" id="UP001388673"/>
    </source>
</evidence>
<dbReference type="InterPro" id="IPR001012">
    <property type="entry name" value="UBX_dom"/>
</dbReference>